<dbReference type="AlphaFoldDB" id="A0AAV6MQD9"/>
<name>A0AAV6MQD9_9ROSI</name>
<reference evidence="2 3" key="1">
    <citation type="journal article" date="2021" name="Hortic Res">
        <title>The domestication of Cucurbita argyrosperma as revealed by the genome of its wild relative.</title>
        <authorList>
            <person name="Barrera-Redondo J."/>
            <person name="Sanchez-de la Vega G."/>
            <person name="Aguirre-Liguori J.A."/>
            <person name="Castellanos-Morales G."/>
            <person name="Gutierrez-Guerrero Y.T."/>
            <person name="Aguirre-Dugua X."/>
            <person name="Aguirre-Planter E."/>
            <person name="Tenaillon M.I."/>
            <person name="Lira-Saade R."/>
            <person name="Eguiarte L.E."/>
        </authorList>
    </citation>
    <scope>NUCLEOTIDE SEQUENCE [LARGE SCALE GENOMIC DNA]</scope>
    <source>
        <strain evidence="2">JBR-2021</strain>
    </source>
</reference>
<dbReference type="Pfam" id="PF09588">
    <property type="entry name" value="YqaJ"/>
    <property type="match status" value="1"/>
</dbReference>
<dbReference type="CDD" id="cd22343">
    <property type="entry name" value="PDDEXK_lambda_exonuclease-like"/>
    <property type="match status" value="1"/>
</dbReference>
<keyword evidence="3" id="KW-1185">Reference proteome</keyword>
<organism evidence="2 3">
    <name type="scientific">Cucurbita argyrosperma subsp. sororia</name>
    <dbReference type="NCBI Taxonomy" id="37648"/>
    <lineage>
        <taxon>Eukaryota</taxon>
        <taxon>Viridiplantae</taxon>
        <taxon>Streptophyta</taxon>
        <taxon>Embryophyta</taxon>
        <taxon>Tracheophyta</taxon>
        <taxon>Spermatophyta</taxon>
        <taxon>Magnoliopsida</taxon>
        <taxon>eudicotyledons</taxon>
        <taxon>Gunneridae</taxon>
        <taxon>Pentapetalae</taxon>
        <taxon>rosids</taxon>
        <taxon>fabids</taxon>
        <taxon>Cucurbitales</taxon>
        <taxon>Cucurbitaceae</taxon>
        <taxon>Cucurbiteae</taxon>
        <taxon>Cucurbita</taxon>
    </lineage>
</organism>
<dbReference type="InterPro" id="IPR051703">
    <property type="entry name" value="NF-kappa-B_Signaling_Reg"/>
</dbReference>
<dbReference type="PANTHER" id="PTHR46609">
    <property type="entry name" value="EXONUCLEASE, PHAGE-TYPE/RECB, C-TERMINAL DOMAIN-CONTAINING PROTEIN"/>
    <property type="match status" value="1"/>
</dbReference>
<accession>A0AAV6MQD9</accession>
<evidence type="ECO:0000313" key="2">
    <source>
        <dbReference type="EMBL" id="KAG6585202.1"/>
    </source>
</evidence>
<dbReference type="NCBIfam" id="TIGR03033">
    <property type="entry name" value="phage_rel_nuc"/>
    <property type="match status" value="1"/>
</dbReference>
<feature type="non-terminal residue" evidence="2">
    <location>
        <position position="1"/>
    </location>
</feature>
<evidence type="ECO:0000259" key="1">
    <source>
        <dbReference type="Pfam" id="PF09588"/>
    </source>
</evidence>
<dbReference type="InterPro" id="IPR019080">
    <property type="entry name" value="YqaJ_viral_recombinase"/>
</dbReference>
<proteinExistence type="predicted"/>
<feature type="domain" description="YqaJ viral recombinase" evidence="1">
    <location>
        <begin position="141"/>
        <end position="280"/>
    </location>
</feature>
<gene>
    <name evidence="2" type="ORF">SDJN03_17935</name>
</gene>
<dbReference type="InterPro" id="IPR017482">
    <property type="entry name" value="Lambda-type_endonuclease"/>
</dbReference>
<dbReference type="Proteomes" id="UP000685013">
    <property type="component" value="Chromosome 12"/>
</dbReference>
<dbReference type="EMBL" id="JAGKQH010000012">
    <property type="protein sequence ID" value="KAG6585202.1"/>
    <property type="molecule type" value="Genomic_DNA"/>
</dbReference>
<protein>
    <recommendedName>
        <fullName evidence="1">YqaJ viral recombinase domain-containing protein</fullName>
    </recommendedName>
</protein>
<dbReference type="PANTHER" id="PTHR46609:SF6">
    <property type="entry name" value="EXONUCLEASE, PHAGE-TYPE_RECB, C-TERMINAL DOMAIN-CONTAINING PROTEIN-RELATED"/>
    <property type="match status" value="1"/>
</dbReference>
<evidence type="ECO:0000313" key="3">
    <source>
        <dbReference type="Proteomes" id="UP000685013"/>
    </source>
</evidence>
<comment type="caution">
    <text evidence="2">The sequence shown here is derived from an EMBL/GenBank/DDBJ whole genome shotgun (WGS) entry which is preliminary data.</text>
</comment>
<sequence>MKLAAVSFSQSGASRSFLHADSSFNRLPCVASFSARQVDAFSSTSLSVCGFCRTPHQSNSSTNTALLSTMSNTSIARICCRHPRSNARLFSKRKQWNGSRTFSTSISPPKSVTNPLLIRLPSALIVASQVTPSDAPQRSEEWFALRRDKLTTSTFSTALGFWKGNRRFELWHEKVFPSEIKKPEARQQYAMEWGVLNEENAIHRYKSITGRDVSFLGFATHSEQQLDWLGASPDGLLGCFQGGGILEVKCPYNKGKPEKGLPWSTMPFYYMPQVQGQLEIMDREWADLYCWTPNGSTIFRVCRERGYWELIHEMLREFWWENVVPAREALSSGREKEVESYKPTSTHKQTGVAIAKSIKSTGSPTQAKVPQDDERRIYENQIKMLRCVLSSSLEGCQSNFDKQRKAPENVQGQEEIPSTASFIHEDTKTITETPNFPHTMQIPETQDIGPISACVPFSDSLSAELSQGRVHPWRIETPFIINGTIKILDPHRGLHPSLINSIYTSNSDSKKS</sequence>